<organism evidence="1">
    <name type="scientific">Culicoides sonorensis</name>
    <name type="common">Biting midge</name>
    <dbReference type="NCBI Taxonomy" id="179676"/>
    <lineage>
        <taxon>Eukaryota</taxon>
        <taxon>Metazoa</taxon>
        <taxon>Ecdysozoa</taxon>
        <taxon>Arthropoda</taxon>
        <taxon>Hexapoda</taxon>
        <taxon>Insecta</taxon>
        <taxon>Pterygota</taxon>
        <taxon>Neoptera</taxon>
        <taxon>Endopterygota</taxon>
        <taxon>Diptera</taxon>
        <taxon>Nematocera</taxon>
        <taxon>Chironomoidea</taxon>
        <taxon>Ceratopogonidae</taxon>
        <taxon>Ceratopogoninae</taxon>
        <taxon>Culicoides</taxon>
        <taxon>Monoculicoides</taxon>
    </lineage>
</organism>
<dbReference type="PANTHER" id="PTHR10044:SF174">
    <property type="entry name" value="DEATH-ASSOCIATED INHIBITOR OF APOPTOSIS 1"/>
    <property type="match status" value="1"/>
</dbReference>
<dbReference type="GO" id="GO:0043027">
    <property type="term" value="F:cysteine-type endopeptidase inhibitor activity involved in apoptotic process"/>
    <property type="evidence" value="ECO:0007669"/>
    <property type="project" value="TreeGrafter"/>
</dbReference>
<dbReference type="GO" id="GO:0031398">
    <property type="term" value="P:positive regulation of protein ubiquitination"/>
    <property type="evidence" value="ECO:0007669"/>
    <property type="project" value="TreeGrafter"/>
</dbReference>
<dbReference type="CDD" id="cd00022">
    <property type="entry name" value="BIR"/>
    <property type="match status" value="1"/>
</dbReference>
<dbReference type="PROSITE" id="PS50143">
    <property type="entry name" value="BIR_REPEAT_2"/>
    <property type="match status" value="1"/>
</dbReference>
<dbReference type="VEuPathDB" id="VectorBase:CSON003745"/>
<dbReference type="GO" id="GO:0043066">
    <property type="term" value="P:negative regulation of apoptotic process"/>
    <property type="evidence" value="ECO:0007669"/>
    <property type="project" value="TreeGrafter"/>
</dbReference>
<dbReference type="GO" id="GO:0005634">
    <property type="term" value="C:nucleus"/>
    <property type="evidence" value="ECO:0007669"/>
    <property type="project" value="TreeGrafter"/>
</dbReference>
<dbReference type="SMART" id="SM00238">
    <property type="entry name" value="BIR"/>
    <property type="match status" value="1"/>
</dbReference>
<dbReference type="PANTHER" id="PTHR10044">
    <property type="entry name" value="INHIBITOR OF APOPTOSIS"/>
    <property type="match status" value="1"/>
</dbReference>
<dbReference type="OMA" id="VECIFCH"/>
<protein>
    <submittedName>
        <fullName evidence="1">CSON003745 protein</fullName>
    </submittedName>
</protein>
<dbReference type="GO" id="GO:0005737">
    <property type="term" value="C:cytoplasm"/>
    <property type="evidence" value="ECO:0007669"/>
    <property type="project" value="TreeGrafter"/>
</dbReference>
<reference evidence="1" key="1">
    <citation type="submission" date="2018-07" db="EMBL/GenBank/DDBJ databases">
        <authorList>
            <person name="Quirk P.G."/>
            <person name="Krulwich T.A."/>
        </authorList>
    </citation>
    <scope>NUCLEOTIDE SEQUENCE</scope>
</reference>
<dbReference type="EMBL" id="UFQT01001715">
    <property type="protein sequence ID" value="SSX31495.1"/>
    <property type="molecule type" value="Genomic_DNA"/>
</dbReference>
<accession>A0A336MP37</accession>
<dbReference type="GO" id="GO:0051726">
    <property type="term" value="P:regulation of cell cycle"/>
    <property type="evidence" value="ECO:0007669"/>
    <property type="project" value="TreeGrafter"/>
</dbReference>
<dbReference type="Pfam" id="PF00653">
    <property type="entry name" value="BIR"/>
    <property type="match status" value="1"/>
</dbReference>
<dbReference type="GO" id="GO:0061630">
    <property type="term" value="F:ubiquitin protein ligase activity"/>
    <property type="evidence" value="ECO:0007669"/>
    <property type="project" value="TreeGrafter"/>
</dbReference>
<dbReference type="InterPro" id="IPR001370">
    <property type="entry name" value="BIR_rpt"/>
</dbReference>
<dbReference type="SUPFAM" id="SSF57924">
    <property type="entry name" value="Inhibitor of apoptosis (IAP) repeat"/>
    <property type="match status" value="1"/>
</dbReference>
<name>A0A336MP37_CULSO</name>
<dbReference type="Gene3D" id="1.10.1170.10">
    <property type="entry name" value="Inhibitor Of Apoptosis Protein (2mihbC-IAP-1), Chain A"/>
    <property type="match status" value="1"/>
</dbReference>
<sequence length="111" mass="12729">MQSFLNLTSSTSTITGLNKEKQRILTFSEWNCSSTDKLLLAQIGFYYIGPGDLVKCYFCNLEIGTWQTGDNPVNEHLKWSQNCPLIKGHETNNEPILNKEEIYNQQVCQHD</sequence>
<gene>
    <name evidence="1" type="primary">CSON003745</name>
</gene>
<evidence type="ECO:0000313" key="1">
    <source>
        <dbReference type="EMBL" id="SSX31495.1"/>
    </source>
</evidence>
<dbReference type="InterPro" id="IPR050784">
    <property type="entry name" value="IAP"/>
</dbReference>
<dbReference type="AlphaFoldDB" id="A0A336MP37"/>
<dbReference type="GO" id="GO:0090263">
    <property type="term" value="P:positive regulation of canonical Wnt signaling pathway"/>
    <property type="evidence" value="ECO:0007669"/>
    <property type="project" value="TreeGrafter"/>
</dbReference>
<proteinExistence type="predicted"/>